<feature type="transmembrane region" description="Helical" evidence="7">
    <location>
        <begin position="102"/>
        <end position="122"/>
    </location>
</feature>
<dbReference type="Proteomes" id="UP000564378">
    <property type="component" value="Unassembled WGS sequence"/>
</dbReference>
<keyword evidence="6 7" id="KW-0472">Membrane</keyword>
<dbReference type="GO" id="GO:0005886">
    <property type="term" value="C:plasma membrane"/>
    <property type="evidence" value="ECO:0007669"/>
    <property type="project" value="UniProtKB-SubCell"/>
</dbReference>
<dbReference type="Pfam" id="PF07681">
    <property type="entry name" value="DoxX"/>
    <property type="match status" value="1"/>
</dbReference>
<comment type="similarity">
    <text evidence="2">Belongs to the DoxX family.</text>
</comment>
<feature type="transmembrane region" description="Helical" evidence="7">
    <location>
        <begin position="79"/>
        <end position="96"/>
    </location>
</feature>
<proteinExistence type="inferred from homology"/>
<organism evidence="8 9">
    <name type="scientific">Parasphingopyxis marina</name>
    <dbReference type="NCBI Taxonomy" id="2761622"/>
    <lineage>
        <taxon>Bacteria</taxon>
        <taxon>Pseudomonadati</taxon>
        <taxon>Pseudomonadota</taxon>
        <taxon>Alphaproteobacteria</taxon>
        <taxon>Sphingomonadales</taxon>
        <taxon>Sphingomonadaceae</taxon>
        <taxon>Parasphingopyxis</taxon>
    </lineage>
</organism>
<dbReference type="InterPro" id="IPR032808">
    <property type="entry name" value="DoxX"/>
</dbReference>
<comment type="subcellular location">
    <subcellularLocation>
        <location evidence="1">Cell membrane</location>
        <topology evidence="1">Multi-pass membrane protein</topology>
    </subcellularLocation>
</comment>
<keyword evidence="3" id="KW-1003">Cell membrane</keyword>
<dbReference type="EMBL" id="JACJVJ010000002">
    <property type="protein sequence ID" value="MBC2777811.1"/>
    <property type="molecule type" value="Genomic_DNA"/>
</dbReference>
<dbReference type="InterPro" id="IPR051907">
    <property type="entry name" value="DoxX-like_oxidoreductase"/>
</dbReference>
<dbReference type="RefSeq" id="WP_185801124.1">
    <property type="nucleotide sequence ID" value="NZ_JACJVJ010000002.1"/>
</dbReference>
<evidence type="ECO:0000256" key="4">
    <source>
        <dbReference type="ARBA" id="ARBA00022692"/>
    </source>
</evidence>
<name>A0A842HZM3_9SPHN</name>
<evidence type="ECO:0000256" key="2">
    <source>
        <dbReference type="ARBA" id="ARBA00006679"/>
    </source>
</evidence>
<evidence type="ECO:0000256" key="3">
    <source>
        <dbReference type="ARBA" id="ARBA00022475"/>
    </source>
</evidence>
<sequence>MNWSPIPASWSAPLLSVLRIVAGLLFFAHGVSKILAYPPAPFPVEGLSLMAGYFELIFGALIIFGLFTRISAFLMSGQMAIAYWLVHFAMGPLPVANNGDASILFCFIFLYIAAAGPGPWSIDAARSKTP</sequence>
<dbReference type="PANTHER" id="PTHR33452">
    <property type="entry name" value="OXIDOREDUCTASE CATD-RELATED"/>
    <property type="match status" value="1"/>
</dbReference>
<dbReference type="AlphaFoldDB" id="A0A842HZM3"/>
<gene>
    <name evidence="8" type="ORF">H6P80_09275</name>
</gene>
<accession>A0A842HZM3</accession>
<evidence type="ECO:0000256" key="1">
    <source>
        <dbReference type="ARBA" id="ARBA00004651"/>
    </source>
</evidence>
<keyword evidence="4 7" id="KW-0812">Transmembrane</keyword>
<evidence type="ECO:0000313" key="9">
    <source>
        <dbReference type="Proteomes" id="UP000564378"/>
    </source>
</evidence>
<evidence type="ECO:0000313" key="8">
    <source>
        <dbReference type="EMBL" id="MBC2777811.1"/>
    </source>
</evidence>
<reference evidence="8 9" key="1">
    <citation type="submission" date="2020-08" db="EMBL/GenBank/DDBJ databases">
        <title>Draft genome sequence of Parasphingopyxis sp. GrpM-11.</title>
        <authorList>
            <person name="Oh J."/>
            <person name="Roh D.-H."/>
        </authorList>
    </citation>
    <scope>NUCLEOTIDE SEQUENCE [LARGE SCALE GENOMIC DNA]</scope>
    <source>
        <strain evidence="8 9">GrpM-11</strain>
    </source>
</reference>
<keyword evidence="9" id="KW-1185">Reference proteome</keyword>
<comment type="caution">
    <text evidence="8">The sequence shown here is derived from an EMBL/GenBank/DDBJ whole genome shotgun (WGS) entry which is preliminary data.</text>
</comment>
<evidence type="ECO:0000256" key="7">
    <source>
        <dbReference type="SAM" id="Phobius"/>
    </source>
</evidence>
<dbReference type="PANTHER" id="PTHR33452:SF4">
    <property type="entry name" value="BLL4328 PROTEIN"/>
    <property type="match status" value="1"/>
</dbReference>
<evidence type="ECO:0000256" key="5">
    <source>
        <dbReference type="ARBA" id="ARBA00022989"/>
    </source>
</evidence>
<protein>
    <submittedName>
        <fullName evidence="8">DoxX family protein</fullName>
    </submittedName>
</protein>
<keyword evidence="5 7" id="KW-1133">Transmembrane helix</keyword>
<evidence type="ECO:0000256" key="6">
    <source>
        <dbReference type="ARBA" id="ARBA00023136"/>
    </source>
</evidence>
<feature type="transmembrane region" description="Helical" evidence="7">
    <location>
        <begin position="46"/>
        <end position="67"/>
    </location>
</feature>